<name>A0AAV4GUW7_9GAST</name>
<keyword evidence="3" id="KW-1185">Reference proteome</keyword>
<dbReference type="CDD" id="cd00037">
    <property type="entry name" value="CLECT"/>
    <property type="match status" value="1"/>
</dbReference>
<dbReference type="InterPro" id="IPR016186">
    <property type="entry name" value="C-type_lectin-like/link_sf"/>
</dbReference>
<dbReference type="AlphaFoldDB" id="A0AAV4GUW7"/>
<dbReference type="SUPFAM" id="SSF56436">
    <property type="entry name" value="C-type lectin-like"/>
    <property type="match status" value="1"/>
</dbReference>
<evidence type="ECO:0000259" key="1">
    <source>
        <dbReference type="PROSITE" id="PS50041"/>
    </source>
</evidence>
<dbReference type="PROSITE" id="PS50041">
    <property type="entry name" value="C_TYPE_LECTIN_2"/>
    <property type="match status" value="1"/>
</dbReference>
<feature type="domain" description="C-type lectin" evidence="1">
    <location>
        <begin position="43"/>
        <end position="155"/>
    </location>
</feature>
<dbReference type="SMART" id="SM00034">
    <property type="entry name" value="CLECT"/>
    <property type="match status" value="1"/>
</dbReference>
<dbReference type="InterPro" id="IPR016187">
    <property type="entry name" value="CTDL_fold"/>
</dbReference>
<proteinExistence type="predicted"/>
<accession>A0AAV4GUW7</accession>
<sequence length="173" mass="20334">MLLNNFERIYIILHPALCTNHTVRTSCPRQLVHNYGAKYFGIFGDTCYQFVTKDSGNYETAWVECLKKRGNLAMPKTKEVNDFLWDEMKRLWQWSPMWIGMNDKDIEGEWYWEDGSKVVPWDGVMHKHTDGLFSGGEDCMALDPSDGKWHDYRCEASGIWRDINLSYICEYPI</sequence>
<comment type="caution">
    <text evidence="2">The sequence shown here is derived from an EMBL/GenBank/DDBJ whole genome shotgun (WGS) entry which is preliminary data.</text>
</comment>
<reference evidence="2 3" key="1">
    <citation type="journal article" date="2021" name="Elife">
        <title>Chloroplast acquisition without the gene transfer in kleptoplastic sea slugs, Plakobranchus ocellatus.</title>
        <authorList>
            <person name="Maeda T."/>
            <person name="Takahashi S."/>
            <person name="Yoshida T."/>
            <person name="Shimamura S."/>
            <person name="Takaki Y."/>
            <person name="Nagai Y."/>
            <person name="Toyoda A."/>
            <person name="Suzuki Y."/>
            <person name="Arimoto A."/>
            <person name="Ishii H."/>
            <person name="Satoh N."/>
            <person name="Nishiyama T."/>
            <person name="Hasebe M."/>
            <person name="Maruyama T."/>
            <person name="Minagawa J."/>
            <person name="Obokata J."/>
            <person name="Shigenobu S."/>
        </authorList>
    </citation>
    <scope>NUCLEOTIDE SEQUENCE [LARGE SCALE GENOMIC DNA]</scope>
</reference>
<dbReference type="EMBL" id="BMAT01012316">
    <property type="protein sequence ID" value="GFR89682.1"/>
    <property type="molecule type" value="Genomic_DNA"/>
</dbReference>
<dbReference type="Pfam" id="PF00059">
    <property type="entry name" value="Lectin_C"/>
    <property type="match status" value="1"/>
</dbReference>
<evidence type="ECO:0000313" key="2">
    <source>
        <dbReference type="EMBL" id="GFR89682.1"/>
    </source>
</evidence>
<dbReference type="PANTHER" id="PTHR22801:SF63">
    <property type="entry name" value="C-TYPE LECTIN DOMAIN-CONTAINING PROTEIN"/>
    <property type="match status" value="1"/>
</dbReference>
<organism evidence="2 3">
    <name type="scientific">Elysia marginata</name>
    <dbReference type="NCBI Taxonomy" id="1093978"/>
    <lineage>
        <taxon>Eukaryota</taxon>
        <taxon>Metazoa</taxon>
        <taxon>Spiralia</taxon>
        <taxon>Lophotrochozoa</taxon>
        <taxon>Mollusca</taxon>
        <taxon>Gastropoda</taxon>
        <taxon>Heterobranchia</taxon>
        <taxon>Euthyneura</taxon>
        <taxon>Panpulmonata</taxon>
        <taxon>Sacoglossa</taxon>
        <taxon>Placobranchoidea</taxon>
        <taxon>Plakobranchidae</taxon>
        <taxon>Elysia</taxon>
    </lineage>
</organism>
<gene>
    <name evidence="2" type="ORF">ElyMa_006130900</name>
</gene>
<dbReference type="InterPro" id="IPR050801">
    <property type="entry name" value="Ca-Dep_Lectins_ImmuneDev"/>
</dbReference>
<dbReference type="Gene3D" id="3.10.100.10">
    <property type="entry name" value="Mannose-Binding Protein A, subunit A"/>
    <property type="match status" value="1"/>
</dbReference>
<dbReference type="InterPro" id="IPR001304">
    <property type="entry name" value="C-type_lectin-like"/>
</dbReference>
<protein>
    <submittedName>
        <fullName evidence="2">Neurocan core protein</fullName>
    </submittedName>
</protein>
<dbReference type="PANTHER" id="PTHR22801">
    <property type="entry name" value="LITHOSTATHINE"/>
    <property type="match status" value="1"/>
</dbReference>
<dbReference type="Proteomes" id="UP000762676">
    <property type="component" value="Unassembled WGS sequence"/>
</dbReference>
<evidence type="ECO:0000313" key="3">
    <source>
        <dbReference type="Proteomes" id="UP000762676"/>
    </source>
</evidence>